<organism evidence="1 2">
    <name type="scientific">Schizophyllum amplum</name>
    <dbReference type="NCBI Taxonomy" id="97359"/>
    <lineage>
        <taxon>Eukaryota</taxon>
        <taxon>Fungi</taxon>
        <taxon>Dikarya</taxon>
        <taxon>Basidiomycota</taxon>
        <taxon>Agaricomycotina</taxon>
        <taxon>Agaricomycetes</taxon>
        <taxon>Agaricomycetidae</taxon>
        <taxon>Agaricales</taxon>
        <taxon>Schizophyllaceae</taxon>
        <taxon>Schizophyllum</taxon>
    </lineage>
</organism>
<keyword evidence="2" id="KW-1185">Reference proteome</keyword>
<evidence type="ECO:0008006" key="3">
    <source>
        <dbReference type="Google" id="ProtNLM"/>
    </source>
</evidence>
<dbReference type="OrthoDB" id="5327923at2759"/>
<dbReference type="STRING" id="97359.A0A550BT59"/>
<evidence type="ECO:0000313" key="2">
    <source>
        <dbReference type="Proteomes" id="UP000320762"/>
    </source>
</evidence>
<dbReference type="EMBL" id="VDMD01000101">
    <property type="protein sequence ID" value="TRM55701.1"/>
    <property type="molecule type" value="Genomic_DNA"/>
</dbReference>
<comment type="caution">
    <text evidence="1">The sequence shown here is derived from an EMBL/GenBank/DDBJ whole genome shotgun (WGS) entry which is preliminary data.</text>
</comment>
<reference evidence="1 2" key="1">
    <citation type="journal article" date="2019" name="New Phytol.">
        <title>Comparative genomics reveals unique wood-decay strategies and fruiting body development in the Schizophyllaceae.</title>
        <authorList>
            <person name="Almasi E."/>
            <person name="Sahu N."/>
            <person name="Krizsan K."/>
            <person name="Balint B."/>
            <person name="Kovacs G.M."/>
            <person name="Kiss B."/>
            <person name="Cseklye J."/>
            <person name="Drula E."/>
            <person name="Henrissat B."/>
            <person name="Nagy I."/>
            <person name="Chovatia M."/>
            <person name="Adam C."/>
            <person name="LaButti K."/>
            <person name="Lipzen A."/>
            <person name="Riley R."/>
            <person name="Grigoriev I.V."/>
            <person name="Nagy L.G."/>
        </authorList>
    </citation>
    <scope>NUCLEOTIDE SEQUENCE [LARGE SCALE GENOMIC DNA]</scope>
    <source>
        <strain evidence="1 2">NL-1724</strain>
    </source>
</reference>
<protein>
    <recommendedName>
        <fullName evidence="3">Protein kinase domain-containing protein</fullName>
    </recommendedName>
</protein>
<sequence>LPAHLAEHWSGYNIRRPFRAPTPLGAVVPRSFGYYVPTDAHDHDGYLSGILLMEDCGEQIKEEALNEDEQQECADMFLRFHQAGWVHKSAYPRNVVLQKGPLTAPPAERTMADPSFRVIDFGRSKEDKSSRAEDRWRESQDVLSLFGCGQYKKQVKRGDLFPGQ</sequence>
<feature type="non-terminal residue" evidence="1">
    <location>
        <position position="1"/>
    </location>
</feature>
<dbReference type="Proteomes" id="UP000320762">
    <property type="component" value="Unassembled WGS sequence"/>
</dbReference>
<name>A0A550BT59_9AGAR</name>
<dbReference type="Pfam" id="PF06293">
    <property type="entry name" value="Kdo"/>
    <property type="match status" value="1"/>
</dbReference>
<proteinExistence type="predicted"/>
<gene>
    <name evidence="1" type="ORF">BD626DRAFT_415790</name>
</gene>
<evidence type="ECO:0000313" key="1">
    <source>
        <dbReference type="EMBL" id="TRM55701.1"/>
    </source>
</evidence>
<dbReference type="AlphaFoldDB" id="A0A550BT59"/>
<accession>A0A550BT59</accession>